<dbReference type="AlphaFoldDB" id="A0A9P6AUB4"/>
<evidence type="ECO:0000256" key="1">
    <source>
        <dbReference type="SAM" id="MobiDB-lite"/>
    </source>
</evidence>
<feature type="compositionally biased region" description="Low complexity" evidence="1">
    <location>
        <begin position="41"/>
        <end position="50"/>
    </location>
</feature>
<keyword evidence="3" id="KW-1185">Reference proteome</keyword>
<gene>
    <name evidence="2" type="ORF">BS47DRAFT_1132410</name>
</gene>
<comment type="caution">
    <text evidence="2">The sequence shown here is derived from an EMBL/GenBank/DDBJ whole genome shotgun (WGS) entry which is preliminary data.</text>
</comment>
<organism evidence="2 3">
    <name type="scientific">Hydnum rufescens UP504</name>
    <dbReference type="NCBI Taxonomy" id="1448309"/>
    <lineage>
        <taxon>Eukaryota</taxon>
        <taxon>Fungi</taxon>
        <taxon>Dikarya</taxon>
        <taxon>Basidiomycota</taxon>
        <taxon>Agaricomycotina</taxon>
        <taxon>Agaricomycetes</taxon>
        <taxon>Cantharellales</taxon>
        <taxon>Hydnaceae</taxon>
        <taxon>Hydnum</taxon>
    </lineage>
</organism>
<reference evidence="2" key="1">
    <citation type="journal article" date="2020" name="Nat. Commun.">
        <title>Large-scale genome sequencing of mycorrhizal fungi provides insights into the early evolution of symbiotic traits.</title>
        <authorList>
            <person name="Miyauchi S."/>
            <person name="Kiss E."/>
            <person name="Kuo A."/>
            <person name="Drula E."/>
            <person name="Kohler A."/>
            <person name="Sanchez-Garcia M."/>
            <person name="Morin E."/>
            <person name="Andreopoulos B."/>
            <person name="Barry K.W."/>
            <person name="Bonito G."/>
            <person name="Buee M."/>
            <person name="Carver A."/>
            <person name="Chen C."/>
            <person name="Cichocki N."/>
            <person name="Clum A."/>
            <person name="Culley D."/>
            <person name="Crous P.W."/>
            <person name="Fauchery L."/>
            <person name="Girlanda M."/>
            <person name="Hayes R.D."/>
            <person name="Keri Z."/>
            <person name="LaButti K."/>
            <person name="Lipzen A."/>
            <person name="Lombard V."/>
            <person name="Magnuson J."/>
            <person name="Maillard F."/>
            <person name="Murat C."/>
            <person name="Nolan M."/>
            <person name="Ohm R.A."/>
            <person name="Pangilinan J."/>
            <person name="Pereira M.F."/>
            <person name="Perotto S."/>
            <person name="Peter M."/>
            <person name="Pfister S."/>
            <person name="Riley R."/>
            <person name="Sitrit Y."/>
            <person name="Stielow J.B."/>
            <person name="Szollosi G."/>
            <person name="Zifcakova L."/>
            <person name="Stursova M."/>
            <person name="Spatafora J.W."/>
            <person name="Tedersoo L."/>
            <person name="Vaario L.M."/>
            <person name="Yamada A."/>
            <person name="Yan M."/>
            <person name="Wang P."/>
            <person name="Xu J."/>
            <person name="Bruns T."/>
            <person name="Baldrian P."/>
            <person name="Vilgalys R."/>
            <person name="Dunand C."/>
            <person name="Henrissat B."/>
            <person name="Grigoriev I.V."/>
            <person name="Hibbett D."/>
            <person name="Nagy L.G."/>
            <person name="Martin F.M."/>
        </authorList>
    </citation>
    <scope>NUCLEOTIDE SEQUENCE</scope>
    <source>
        <strain evidence="2">UP504</strain>
    </source>
</reference>
<name>A0A9P6AUB4_9AGAM</name>
<dbReference type="EMBL" id="MU128995">
    <property type="protein sequence ID" value="KAF9511814.1"/>
    <property type="molecule type" value="Genomic_DNA"/>
</dbReference>
<evidence type="ECO:0000313" key="3">
    <source>
        <dbReference type="Proteomes" id="UP000886523"/>
    </source>
</evidence>
<feature type="compositionally biased region" description="Acidic residues" evidence="1">
    <location>
        <begin position="1"/>
        <end position="12"/>
    </location>
</feature>
<accession>A0A9P6AUB4</accession>
<dbReference type="Proteomes" id="UP000886523">
    <property type="component" value="Unassembled WGS sequence"/>
</dbReference>
<protein>
    <submittedName>
        <fullName evidence="2">Uncharacterized protein</fullName>
    </submittedName>
</protein>
<feature type="compositionally biased region" description="Low complexity" evidence="1">
    <location>
        <begin position="96"/>
        <end position="109"/>
    </location>
</feature>
<proteinExistence type="predicted"/>
<feature type="region of interest" description="Disordered" evidence="1">
    <location>
        <begin position="1"/>
        <end position="134"/>
    </location>
</feature>
<evidence type="ECO:0000313" key="2">
    <source>
        <dbReference type="EMBL" id="KAF9511814.1"/>
    </source>
</evidence>
<sequence length="134" mass="14222">MGEVSDSDDDDDDVRRPVTTVAGGKNRVLYEAATRRRSPERSAPAPLSRSGTSPLDIKKQRSPSPPGYTPQAAPTNAYEKPSPGPGMSIRVPPPASQDSQQPLLQPLRSMARSPMPAPVPQHAHSSPARPVPAS</sequence>